<evidence type="ECO:0000256" key="6">
    <source>
        <dbReference type="ARBA" id="ARBA00022723"/>
    </source>
</evidence>
<evidence type="ECO:0000256" key="8">
    <source>
        <dbReference type="ARBA" id="ARBA00023002"/>
    </source>
</evidence>
<keyword evidence="6 12" id="KW-0479">Metal-binding</keyword>
<dbReference type="AlphaFoldDB" id="A0A2P5BEW8"/>
<dbReference type="GO" id="GO:0020037">
    <property type="term" value="F:heme binding"/>
    <property type="evidence" value="ECO:0007669"/>
    <property type="project" value="InterPro"/>
</dbReference>
<dbReference type="PANTHER" id="PTHR47953:SF19">
    <property type="entry name" value="OS06G0641600 PROTEIN"/>
    <property type="match status" value="1"/>
</dbReference>
<keyword evidence="14" id="KW-1185">Reference proteome</keyword>
<keyword evidence="9 12" id="KW-0408">Iron</keyword>
<evidence type="ECO:0000256" key="12">
    <source>
        <dbReference type="PIRSR" id="PIRSR602401-1"/>
    </source>
</evidence>
<evidence type="ECO:0000256" key="4">
    <source>
        <dbReference type="ARBA" id="ARBA00022617"/>
    </source>
</evidence>
<sequence>MGNFRNDKESKNCEKAQDKVWEVFRRKRIIVNAWTLGIYPRYWTEPESYIPKRFLDSFIDIKGNNFDFVPFSAGKRICARFPFGLINIEHPLAFLLYHFDWKLPSGTETGNSDMTESFGATLKR</sequence>
<keyword evidence="8" id="KW-0560">Oxidoreductase</keyword>
<dbReference type="GO" id="GO:0016020">
    <property type="term" value="C:membrane"/>
    <property type="evidence" value="ECO:0007669"/>
    <property type="project" value="UniProtKB-SubCell"/>
</dbReference>
<comment type="caution">
    <text evidence="13">The sequence shown here is derived from an EMBL/GenBank/DDBJ whole genome shotgun (WGS) entry which is preliminary data.</text>
</comment>
<dbReference type="InterPro" id="IPR036396">
    <property type="entry name" value="Cyt_P450_sf"/>
</dbReference>
<accession>A0A2P5BEW8</accession>
<keyword evidence="11" id="KW-0472">Membrane</keyword>
<dbReference type="GO" id="GO:0016705">
    <property type="term" value="F:oxidoreductase activity, acting on paired donors, with incorporation or reduction of molecular oxygen"/>
    <property type="evidence" value="ECO:0007669"/>
    <property type="project" value="InterPro"/>
</dbReference>
<dbReference type="PANTHER" id="PTHR47953">
    <property type="entry name" value="OS08G0105600 PROTEIN"/>
    <property type="match status" value="1"/>
</dbReference>
<dbReference type="GO" id="GO:0004497">
    <property type="term" value="F:monooxygenase activity"/>
    <property type="evidence" value="ECO:0007669"/>
    <property type="project" value="UniProtKB-KW"/>
</dbReference>
<evidence type="ECO:0000256" key="11">
    <source>
        <dbReference type="ARBA" id="ARBA00023136"/>
    </source>
</evidence>
<dbReference type="OrthoDB" id="6764281at2759"/>
<dbReference type="Gene3D" id="1.10.630.10">
    <property type="entry name" value="Cytochrome P450"/>
    <property type="match status" value="1"/>
</dbReference>
<dbReference type="InterPro" id="IPR001128">
    <property type="entry name" value="Cyt_P450"/>
</dbReference>
<keyword evidence="7" id="KW-1133">Transmembrane helix</keyword>
<keyword evidence="5" id="KW-0812">Transmembrane</keyword>
<evidence type="ECO:0000256" key="9">
    <source>
        <dbReference type="ARBA" id="ARBA00023004"/>
    </source>
</evidence>
<protein>
    <submittedName>
        <fullName evidence="13">Cytochrome P450, E-class, group I</fullName>
    </submittedName>
</protein>
<dbReference type="InterPro" id="IPR002401">
    <property type="entry name" value="Cyt_P450_E_grp-I"/>
</dbReference>
<keyword evidence="10" id="KW-0503">Monooxygenase</keyword>
<keyword evidence="4 12" id="KW-0349">Heme</keyword>
<gene>
    <name evidence="13" type="ORF">PanWU01x14_245140</name>
</gene>
<dbReference type="SUPFAM" id="SSF48264">
    <property type="entry name" value="Cytochrome P450"/>
    <property type="match status" value="1"/>
</dbReference>
<feature type="binding site" description="axial binding residue" evidence="12">
    <location>
        <position position="78"/>
    </location>
    <ligand>
        <name>heme</name>
        <dbReference type="ChEBI" id="CHEBI:30413"/>
    </ligand>
    <ligandPart>
        <name>Fe</name>
        <dbReference type="ChEBI" id="CHEBI:18248"/>
    </ligandPart>
</feature>
<evidence type="ECO:0000256" key="10">
    <source>
        <dbReference type="ARBA" id="ARBA00023033"/>
    </source>
</evidence>
<dbReference type="EMBL" id="JXTB01000296">
    <property type="protein sequence ID" value="PON47335.1"/>
    <property type="molecule type" value="Genomic_DNA"/>
</dbReference>
<evidence type="ECO:0000256" key="7">
    <source>
        <dbReference type="ARBA" id="ARBA00022989"/>
    </source>
</evidence>
<name>A0A2P5BEW8_PARAD</name>
<evidence type="ECO:0000256" key="1">
    <source>
        <dbReference type="ARBA" id="ARBA00001971"/>
    </source>
</evidence>
<dbReference type="GO" id="GO:0005506">
    <property type="term" value="F:iron ion binding"/>
    <property type="evidence" value="ECO:0007669"/>
    <property type="project" value="InterPro"/>
</dbReference>
<dbReference type="Pfam" id="PF00067">
    <property type="entry name" value="p450"/>
    <property type="match status" value="1"/>
</dbReference>
<evidence type="ECO:0000256" key="2">
    <source>
        <dbReference type="ARBA" id="ARBA00004167"/>
    </source>
</evidence>
<evidence type="ECO:0000313" key="14">
    <source>
        <dbReference type="Proteomes" id="UP000237105"/>
    </source>
</evidence>
<reference evidence="14" key="1">
    <citation type="submission" date="2016-06" db="EMBL/GenBank/DDBJ databases">
        <title>Parallel loss of symbiosis genes in relatives of nitrogen-fixing non-legume Parasponia.</title>
        <authorList>
            <person name="Van Velzen R."/>
            <person name="Holmer R."/>
            <person name="Bu F."/>
            <person name="Rutten L."/>
            <person name="Van Zeijl A."/>
            <person name="Liu W."/>
            <person name="Santuari L."/>
            <person name="Cao Q."/>
            <person name="Sharma T."/>
            <person name="Shen D."/>
            <person name="Roswanjaya Y."/>
            <person name="Wardhani T."/>
            <person name="Kalhor M.S."/>
            <person name="Jansen J."/>
            <person name="Van den Hoogen J."/>
            <person name="Gungor B."/>
            <person name="Hartog M."/>
            <person name="Hontelez J."/>
            <person name="Verver J."/>
            <person name="Yang W.-C."/>
            <person name="Schijlen E."/>
            <person name="Repin R."/>
            <person name="Schilthuizen M."/>
            <person name="Schranz E."/>
            <person name="Heidstra R."/>
            <person name="Miyata K."/>
            <person name="Fedorova E."/>
            <person name="Kohlen W."/>
            <person name="Bisseling T."/>
            <person name="Smit S."/>
            <person name="Geurts R."/>
        </authorList>
    </citation>
    <scope>NUCLEOTIDE SEQUENCE [LARGE SCALE GENOMIC DNA]</scope>
    <source>
        <strain evidence="14">cv. WU1-14</strain>
    </source>
</reference>
<dbReference type="InterPro" id="IPR052306">
    <property type="entry name" value="CYP450_71D"/>
</dbReference>
<comment type="similarity">
    <text evidence="3">Belongs to the cytochrome P450 family.</text>
</comment>
<evidence type="ECO:0000313" key="13">
    <source>
        <dbReference type="EMBL" id="PON47335.1"/>
    </source>
</evidence>
<comment type="cofactor">
    <cofactor evidence="1 12">
        <name>heme</name>
        <dbReference type="ChEBI" id="CHEBI:30413"/>
    </cofactor>
</comment>
<dbReference type="Proteomes" id="UP000237105">
    <property type="component" value="Unassembled WGS sequence"/>
</dbReference>
<proteinExistence type="inferred from homology"/>
<organism evidence="13 14">
    <name type="scientific">Parasponia andersonii</name>
    <name type="common">Sponia andersonii</name>
    <dbReference type="NCBI Taxonomy" id="3476"/>
    <lineage>
        <taxon>Eukaryota</taxon>
        <taxon>Viridiplantae</taxon>
        <taxon>Streptophyta</taxon>
        <taxon>Embryophyta</taxon>
        <taxon>Tracheophyta</taxon>
        <taxon>Spermatophyta</taxon>
        <taxon>Magnoliopsida</taxon>
        <taxon>eudicotyledons</taxon>
        <taxon>Gunneridae</taxon>
        <taxon>Pentapetalae</taxon>
        <taxon>rosids</taxon>
        <taxon>fabids</taxon>
        <taxon>Rosales</taxon>
        <taxon>Cannabaceae</taxon>
        <taxon>Parasponia</taxon>
    </lineage>
</organism>
<dbReference type="STRING" id="3476.A0A2P5BEW8"/>
<evidence type="ECO:0000256" key="3">
    <source>
        <dbReference type="ARBA" id="ARBA00010617"/>
    </source>
</evidence>
<dbReference type="PRINTS" id="PR00463">
    <property type="entry name" value="EP450I"/>
</dbReference>
<evidence type="ECO:0000256" key="5">
    <source>
        <dbReference type="ARBA" id="ARBA00022692"/>
    </source>
</evidence>
<comment type="subcellular location">
    <subcellularLocation>
        <location evidence="2">Membrane</location>
        <topology evidence="2">Single-pass membrane protein</topology>
    </subcellularLocation>
</comment>